<feature type="transmembrane region" description="Helical" evidence="5">
    <location>
        <begin position="284"/>
        <end position="308"/>
    </location>
</feature>
<dbReference type="GO" id="GO:0015179">
    <property type="term" value="F:L-amino acid transmembrane transporter activity"/>
    <property type="evidence" value="ECO:0007669"/>
    <property type="project" value="TreeGrafter"/>
</dbReference>
<dbReference type="GO" id="GO:0016020">
    <property type="term" value="C:membrane"/>
    <property type="evidence" value="ECO:0007669"/>
    <property type="project" value="UniProtKB-SubCell"/>
</dbReference>
<keyword evidence="2 5" id="KW-0812">Transmembrane</keyword>
<evidence type="ECO:0000256" key="2">
    <source>
        <dbReference type="ARBA" id="ARBA00022692"/>
    </source>
</evidence>
<protein>
    <recommendedName>
        <fullName evidence="6">Amino acid transporter transmembrane domain-containing protein</fullName>
    </recommendedName>
</protein>
<evidence type="ECO:0000313" key="7">
    <source>
        <dbReference type="EMBL" id="EQC41950.1"/>
    </source>
</evidence>
<dbReference type="STRING" id="1156394.T0R699"/>
<feature type="transmembrane region" description="Helical" evidence="5">
    <location>
        <begin position="244"/>
        <end position="264"/>
    </location>
</feature>
<dbReference type="PANTHER" id="PTHR22950:SF461">
    <property type="entry name" value="AMINO ACID TRANSPORTER TRANSMEMBRANE DOMAIN-CONTAINING PROTEIN"/>
    <property type="match status" value="1"/>
</dbReference>
<dbReference type="AlphaFoldDB" id="T0R699"/>
<feature type="domain" description="Amino acid transporter transmembrane" evidence="6">
    <location>
        <begin position="31"/>
        <end position="401"/>
    </location>
</feature>
<feature type="transmembrane region" description="Helical" evidence="5">
    <location>
        <begin position="170"/>
        <end position="190"/>
    </location>
</feature>
<dbReference type="Gene3D" id="1.20.1740.10">
    <property type="entry name" value="Amino acid/polyamine transporter I"/>
    <property type="match status" value="1"/>
</dbReference>
<dbReference type="VEuPathDB" id="FungiDB:SDRG_00800"/>
<proteinExistence type="predicted"/>
<evidence type="ECO:0000256" key="5">
    <source>
        <dbReference type="SAM" id="Phobius"/>
    </source>
</evidence>
<dbReference type="OMA" id="IGAVCTM"/>
<feature type="transmembrane region" description="Helical" evidence="5">
    <location>
        <begin position="61"/>
        <end position="80"/>
    </location>
</feature>
<evidence type="ECO:0000313" key="8">
    <source>
        <dbReference type="Proteomes" id="UP000030762"/>
    </source>
</evidence>
<dbReference type="InParanoid" id="T0R699"/>
<name>T0R699_SAPDV</name>
<comment type="subcellular location">
    <subcellularLocation>
        <location evidence="1">Membrane</location>
        <topology evidence="1">Multi-pass membrane protein</topology>
    </subcellularLocation>
</comment>
<dbReference type="OrthoDB" id="40134at2759"/>
<feature type="transmembrane region" description="Helical" evidence="5">
    <location>
        <begin position="92"/>
        <end position="117"/>
    </location>
</feature>
<dbReference type="InterPro" id="IPR013057">
    <property type="entry name" value="AA_transpt_TM"/>
</dbReference>
<dbReference type="Proteomes" id="UP000030762">
    <property type="component" value="Unassembled WGS sequence"/>
</dbReference>
<keyword evidence="8" id="KW-1185">Reference proteome</keyword>
<evidence type="ECO:0000259" key="6">
    <source>
        <dbReference type="Pfam" id="PF01490"/>
    </source>
</evidence>
<keyword evidence="4 5" id="KW-0472">Membrane</keyword>
<dbReference type="PANTHER" id="PTHR22950">
    <property type="entry name" value="AMINO ACID TRANSPORTER"/>
    <property type="match status" value="1"/>
</dbReference>
<evidence type="ECO:0000256" key="4">
    <source>
        <dbReference type="ARBA" id="ARBA00023136"/>
    </source>
</evidence>
<evidence type="ECO:0000256" key="1">
    <source>
        <dbReference type="ARBA" id="ARBA00004141"/>
    </source>
</evidence>
<feature type="transmembrane region" description="Helical" evidence="5">
    <location>
        <begin position="33"/>
        <end position="55"/>
    </location>
</feature>
<dbReference type="EMBL" id="JH767133">
    <property type="protein sequence ID" value="EQC41950.1"/>
    <property type="molecule type" value="Genomic_DNA"/>
</dbReference>
<gene>
    <name evidence="7" type="ORF">SDRG_00800</name>
</gene>
<accession>T0R699</accession>
<dbReference type="GeneID" id="19941527"/>
<sequence length="429" mass="46583">MQAPAKRVSVVHAEKTAIVSFAQRDGNEPRNSWLDSMFIVVANVVGVGVLGLAHAFAMLGWLWGILALAITLGGSLYSGLLMTRMKGRVPTALVYADLGHAAYGNLGHAFITLFGYTYMTGICLSYQLTASLFLKELTNGVCFVSCATMVAAFVLPLAQYRNFTEMTSMAVVGAVSIVVPVLLIIVEVAWHGRFQAVETEWVPSTTDFQAATVACMDVIFAMAGHVFFVEIMSEMTDPSSFRHSLYCATSFLSWVYFTIAIVGYYCVGTSVLNPITQNLASVLVRRWCSAFVLSHIIVAYVMAVMVLARNMESVLCLAPHEDSAHATLSQRLSWLALTSSIVCLGFLVSNVLPFVNDLLGFVGAMSGVTTTFVFPFLLAPVLLYDELSKRHRIALYAVALGSSAIAVLGVVCAVQRMSNSYETRRPFSC</sequence>
<dbReference type="eggNOG" id="KOG1303">
    <property type="taxonomic scope" value="Eukaryota"/>
</dbReference>
<dbReference type="Pfam" id="PF01490">
    <property type="entry name" value="Aa_trans"/>
    <property type="match status" value="1"/>
</dbReference>
<organism evidence="7 8">
    <name type="scientific">Saprolegnia diclina (strain VS20)</name>
    <dbReference type="NCBI Taxonomy" id="1156394"/>
    <lineage>
        <taxon>Eukaryota</taxon>
        <taxon>Sar</taxon>
        <taxon>Stramenopiles</taxon>
        <taxon>Oomycota</taxon>
        <taxon>Saprolegniomycetes</taxon>
        <taxon>Saprolegniales</taxon>
        <taxon>Saprolegniaceae</taxon>
        <taxon>Saprolegnia</taxon>
    </lineage>
</organism>
<feature type="transmembrane region" description="Helical" evidence="5">
    <location>
        <begin position="137"/>
        <end position="158"/>
    </location>
</feature>
<feature type="transmembrane region" description="Helical" evidence="5">
    <location>
        <begin position="358"/>
        <end position="383"/>
    </location>
</feature>
<feature type="transmembrane region" description="Helical" evidence="5">
    <location>
        <begin position="395"/>
        <end position="417"/>
    </location>
</feature>
<dbReference type="RefSeq" id="XP_008604519.1">
    <property type="nucleotide sequence ID" value="XM_008606297.1"/>
</dbReference>
<reference evidence="7 8" key="1">
    <citation type="submission" date="2012-04" db="EMBL/GenBank/DDBJ databases">
        <title>The Genome Sequence of Saprolegnia declina VS20.</title>
        <authorList>
            <consortium name="The Broad Institute Genome Sequencing Platform"/>
            <person name="Russ C."/>
            <person name="Nusbaum C."/>
            <person name="Tyler B."/>
            <person name="van West P."/>
            <person name="Dieguez-Uribeondo J."/>
            <person name="de Bruijn I."/>
            <person name="Tripathy S."/>
            <person name="Jiang R."/>
            <person name="Young S.K."/>
            <person name="Zeng Q."/>
            <person name="Gargeya S."/>
            <person name="Fitzgerald M."/>
            <person name="Haas B."/>
            <person name="Abouelleil A."/>
            <person name="Alvarado L."/>
            <person name="Arachchi H.M."/>
            <person name="Berlin A."/>
            <person name="Chapman S.B."/>
            <person name="Goldberg J."/>
            <person name="Griggs A."/>
            <person name="Gujja S."/>
            <person name="Hansen M."/>
            <person name="Howarth C."/>
            <person name="Imamovic A."/>
            <person name="Larimer J."/>
            <person name="McCowen C."/>
            <person name="Montmayeur A."/>
            <person name="Murphy C."/>
            <person name="Neiman D."/>
            <person name="Pearson M."/>
            <person name="Priest M."/>
            <person name="Roberts A."/>
            <person name="Saif S."/>
            <person name="Shea T."/>
            <person name="Sisk P."/>
            <person name="Sykes S."/>
            <person name="Wortman J."/>
            <person name="Nusbaum C."/>
            <person name="Birren B."/>
        </authorList>
    </citation>
    <scope>NUCLEOTIDE SEQUENCE [LARGE SCALE GENOMIC DNA]</scope>
    <source>
        <strain evidence="7 8">VS20</strain>
    </source>
</reference>
<keyword evidence="3 5" id="KW-1133">Transmembrane helix</keyword>
<feature type="transmembrane region" description="Helical" evidence="5">
    <location>
        <begin position="332"/>
        <end position="352"/>
    </location>
</feature>
<evidence type="ECO:0000256" key="3">
    <source>
        <dbReference type="ARBA" id="ARBA00022989"/>
    </source>
</evidence>
<feature type="transmembrane region" description="Helical" evidence="5">
    <location>
        <begin position="210"/>
        <end position="232"/>
    </location>
</feature>